<dbReference type="Ensembl" id="ENSMMMT00000001642.1">
    <property type="protein sequence ID" value="ENSMMMP00000001467.1"/>
    <property type="gene ID" value="ENSMMMG00000001344.1"/>
</dbReference>
<keyword evidence="2" id="KW-1133">Transmembrane helix</keyword>
<reference evidence="3" key="1">
    <citation type="submission" date="2025-08" db="UniProtKB">
        <authorList>
            <consortium name="Ensembl"/>
        </authorList>
    </citation>
    <scope>IDENTIFICATION</scope>
</reference>
<keyword evidence="2" id="KW-0472">Membrane</keyword>
<evidence type="ECO:0000313" key="4">
    <source>
        <dbReference type="Proteomes" id="UP000694407"/>
    </source>
</evidence>
<accession>A0A8C5YLH7</accession>
<name>A0A8C5YLH7_MARMA</name>
<sequence length="162" mass="19227">MGLINKNEGEQQSKLNNSDMSSEDQEEIQQSEEQHTPAGQQTQRADTRPSRCQLPSHRIPITSTNRAVSHLDILPWSMQWISSLYQLPDVLPFYPEFLLFFEEAFHDMSHCLKAHPLLIIFHFSALSTFYFHLHFLPVLIFLSSFIFFLHFYFCFCFFFFFF</sequence>
<evidence type="ECO:0000256" key="1">
    <source>
        <dbReference type="SAM" id="MobiDB-lite"/>
    </source>
</evidence>
<evidence type="ECO:0000256" key="2">
    <source>
        <dbReference type="SAM" id="Phobius"/>
    </source>
</evidence>
<dbReference type="AlphaFoldDB" id="A0A8C5YLH7"/>
<keyword evidence="4" id="KW-1185">Reference proteome</keyword>
<reference evidence="3" key="2">
    <citation type="submission" date="2025-09" db="UniProtKB">
        <authorList>
            <consortium name="Ensembl"/>
        </authorList>
    </citation>
    <scope>IDENTIFICATION</scope>
</reference>
<gene>
    <name evidence="3" type="primary">TMEM31</name>
</gene>
<protein>
    <submittedName>
        <fullName evidence="3">Transmembrane protein 31</fullName>
    </submittedName>
</protein>
<organism evidence="3 4">
    <name type="scientific">Marmota marmota marmota</name>
    <name type="common">Alpine marmot</name>
    <dbReference type="NCBI Taxonomy" id="9994"/>
    <lineage>
        <taxon>Eukaryota</taxon>
        <taxon>Metazoa</taxon>
        <taxon>Chordata</taxon>
        <taxon>Craniata</taxon>
        <taxon>Vertebrata</taxon>
        <taxon>Euteleostomi</taxon>
        <taxon>Mammalia</taxon>
        <taxon>Eutheria</taxon>
        <taxon>Euarchontoglires</taxon>
        <taxon>Glires</taxon>
        <taxon>Rodentia</taxon>
        <taxon>Sciuromorpha</taxon>
        <taxon>Sciuridae</taxon>
        <taxon>Xerinae</taxon>
        <taxon>Marmotini</taxon>
        <taxon>Marmota</taxon>
    </lineage>
</organism>
<feature type="region of interest" description="Disordered" evidence="1">
    <location>
        <begin position="1"/>
        <end position="56"/>
    </location>
</feature>
<feature type="compositionally biased region" description="Acidic residues" evidence="1">
    <location>
        <begin position="21"/>
        <end position="30"/>
    </location>
</feature>
<proteinExistence type="predicted"/>
<dbReference type="GeneTree" id="ENSGT00390000001638"/>
<keyword evidence="2" id="KW-0812">Transmembrane</keyword>
<dbReference type="Proteomes" id="UP000694407">
    <property type="component" value="Unplaced"/>
</dbReference>
<feature type="transmembrane region" description="Helical" evidence="2">
    <location>
        <begin position="139"/>
        <end position="161"/>
    </location>
</feature>
<evidence type="ECO:0000313" key="3">
    <source>
        <dbReference type="Ensembl" id="ENSMMMP00000001467.1"/>
    </source>
</evidence>